<comment type="similarity">
    <text evidence="1 2">Belongs to the Dps family.</text>
</comment>
<dbReference type="InterPro" id="IPR002177">
    <property type="entry name" value="DPS_DNA-bd"/>
</dbReference>
<protein>
    <submittedName>
        <fullName evidence="4">Starvation-inducible DNA-binding protein</fullName>
    </submittedName>
</protein>
<dbReference type="InterPro" id="IPR008331">
    <property type="entry name" value="Ferritin_DPS_dom"/>
</dbReference>
<dbReference type="PANTHER" id="PTHR42932">
    <property type="entry name" value="GENERAL STRESS PROTEIN 20U"/>
    <property type="match status" value="1"/>
</dbReference>
<sequence>MGELLKELNEFLADLNVLYRKLQNYHWNVKGKNFFVLHSKLEEYYNGVNSEIDEIAEKILMLGGQPLGTMKDYLEISKIKEAENVKISGKEVLKNVLEDFGYVKKKAEFIKVKAEEASAVIISSYMDEVIEDYSKAYWMLSQSME</sequence>
<dbReference type="STRING" id="1120996.SAMN02746066_02699"/>
<dbReference type="SUPFAM" id="SSF47240">
    <property type="entry name" value="Ferritin-like"/>
    <property type="match status" value="1"/>
</dbReference>
<dbReference type="PRINTS" id="PR01346">
    <property type="entry name" value="HELNAPAPROT"/>
</dbReference>
<evidence type="ECO:0000259" key="3">
    <source>
        <dbReference type="Pfam" id="PF00210"/>
    </source>
</evidence>
<dbReference type="PROSITE" id="PS00818">
    <property type="entry name" value="DPS_1"/>
    <property type="match status" value="1"/>
</dbReference>
<dbReference type="GO" id="GO:0008199">
    <property type="term" value="F:ferric iron binding"/>
    <property type="evidence" value="ECO:0007669"/>
    <property type="project" value="InterPro"/>
</dbReference>
<evidence type="ECO:0000256" key="2">
    <source>
        <dbReference type="RuleBase" id="RU003875"/>
    </source>
</evidence>
<dbReference type="GO" id="GO:0003677">
    <property type="term" value="F:DNA binding"/>
    <property type="evidence" value="ECO:0007669"/>
    <property type="project" value="UniProtKB-KW"/>
</dbReference>
<name>A0A1M7KDY2_9FIRM</name>
<dbReference type="AlphaFoldDB" id="A0A1M7KDY2"/>
<dbReference type="InterPro" id="IPR009078">
    <property type="entry name" value="Ferritin-like_SF"/>
</dbReference>
<dbReference type="Gene3D" id="1.20.1260.10">
    <property type="match status" value="1"/>
</dbReference>
<dbReference type="RefSeq" id="WP_073288543.1">
    <property type="nucleotide sequence ID" value="NZ_FRCP01000013.1"/>
</dbReference>
<dbReference type="PIRSF" id="PIRSF005900">
    <property type="entry name" value="Dps"/>
    <property type="match status" value="1"/>
</dbReference>
<dbReference type="InterPro" id="IPR023188">
    <property type="entry name" value="DPS_DNA-bd_CS"/>
</dbReference>
<gene>
    <name evidence="4" type="ORF">SAMN02746066_02699</name>
</gene>
<accession>A0A1M7KDY2</accession>
<dbReference type="Pfam" id="PF00210">
    <property type="entry name" value="Ferritin"/>
    <property type="match status" value="1"/>
</dbReference>
<feature type="domain" description="Ferritin/DPS" evidence="3">
    <location>
        <begin position="6"/>
        <end position="142"/>
    </location>
</feature>
<organism evidence="4 5">
    <name type="scientific">Anaerosporobacter mobilis DSM 15930</name>
    <dbReference type="NCBI Taxonomy" id="1120996"/>
    <lineage>
        <taxon>Bacteria</taxon>
        <taxon>Bacillati</taxon>
        <taxon>Bacillota</taxon>
        <taxon>Clostridia</taxon>
        <taxon>Lachnospirales</taxon>
        <taxon>Lachnospiraceae</taxon>
        <taxon>Anaerosporobacter</taxon>
    </lineage>
</organism>
<dbReference type="EMBL" id="FRCP01000013">
    <property type="protein sequence ID" value="SHM63492.1"/>
    <property type="molecule type" value="Genomic_DNA"/>
</dbReference>
<dbReference type="GO" id="GO:0016722">
    <property type="term" value="F:oxidoreductase activity, acting on metal ions"/>
    <property type="evidence" value="ECO:0007669"/>
    <property type="project" value="InterPro"/>
</dbReference>
<evidence type="ECO:0000256" key="1">
    <source>
        <dbReference type="ARBA" id="ARBA00009497"/>
    </source>
</evidence>
<dbReference type="Proteomes" id="UP000184038">
    <property type="component" value="Unassembled WGS sequence"/>
</dbReference>
<dbReference type="OrthoDB" id="9797023at2"/>
<evidence type="ECO:0000313" key="5">
    <source>
        <dbReference type="Proteomes" id="UP000184038"/>
    </source>
</evidence>
<evidence type="ECO:0000313" key="4">
    <source>
        <dbReference type="EMBL" id="SHM63492.1"/>
    </source>
</evidence>
<dbReference type="CDD" id="cd01043">
    <property type="entry name" value="DPS"/>
    <property type="match status" value="1"/>
</dbReference>
<dbReference type="PANTHER" id="PTHR42932:SF1">
    <property type="entry name" value="GENERAL STRESS PROTEIN 20U"/>
    <property type="match status" value="1"/>
</dbReference>
<keyword evidence="4" id="KW-0238">DNA-binding</keyword>
<keyword evidence="5" id="KW-1185">Reference proteome</keyword>
<reference evidence="4 5" key="1">
    <citation type="submission" date="2016-11" db="EMBL/GenBank/DDBJ databases">
        <authorList>
            <person name="Jaros S."/>
            <person name="Januszkiewicz K."/>
            <person name="Wedrychowicz H."/>
        </authorList>
    </citation>
    <scope>NUCLEOTIDE SEQUENCE [LARGE SCALE GENOMIC DNA]</scope>
    <source>
        <strain evidence="4 5">DSM 15930</strain>
    </source>
</reference>
<proteinExistence type="inferred from homology"/>
<dbReference type="InterPro" id="IPR012347">
    <property type="entry name" value="Ferritin-like"/>
</dbReference>